<dbReference type="GO" id="GO:0005886">
    <property type="term" value="C:plasma membrane"/>
    <property type="evidence" value="ECO:0007669"/>
    <property type="project" value="UniProtKB-SubCell"/>
</dbReference>
<dbReference type="Pfam" id="PF02801">
    <property type="entry name" value="Ketoacyl-synt_C"/>
    <property type="match status" value="1"/>
</dbReference>
<reference evidence="15 16" key="1">
    <citation type="journal article" date="2013" name="BMC Microbiol.">
        <title>Identification of the type II cytochrome c maturation pathway in anammox bacteria by comparative genomics.</title>
        <authorList>
            <person name="Ferousi C."/>
            <person name="Speth D.R."/>
            <person name="Reimann J."/>
            <person name="Op den Camp H.J."/>
            <person name="Allen J.W."/>
            <person name="Keltjens J.T."/>
            <person name="Jetten M.S."/>
        </authorList>
    </citation>
    <scope>NUCLEOTIDE SEQUENCE [LARGE SCALE GENOMIC DNA]</scope>
    <source>
        <strain evidence="15">RU1</strain>
    </source>
</reference>
<dbReference type="Pfam" id="PF00109">
    <property type="entry name" value="ketoacyl-synt"/>
    <property type="match status" value="1"/>
</dbReference>
<dbReference type="PANTHER" id="PTHR11712">
    <property type="entry name" value="POLYKETIDE SYNTHASE-RELATED"/>
    <property type="match status" value="1"/>
</dbReference>
<evidence type="ECO:0000256" key="13">
    <source>
        <dbReference type="RuleBase" id="RU003694"/>
    </source>
</evidence>
<accession>A0A0M2UTQ8</accession>
<dbReference type="InterPro" id="IPR018201">
    <property type="entry name" value="Ketoacyl_synth_AS"/>
</dbReference>
<dbReference type="SUPFAM" id="SSF53901">
    <property type="entry name" value="Thiolase-like"/>
    <property type="match status" value="2"/>
</dbReference>
<dbReference type="InterPro" id="IPR014030">
    <property type="entry name" value="Ketoacyl_synth_N"/>
</dbReference>
<evidence type="ECO:0000256" key="6">
    <source>
        <dbReference type="ARBA" id="ARBA00022679"/>
    </source>
</evidence>
<sequence length="403" mass="43462">MNRRVVVTGIGMITAHGIGIKANWTKIKSGMSSIQEIASFDSSKYRGKTGGEAREFSTATLNNLKNKRLDRASHLLIHTTREALADANIIDAVKNIPVLLSVGTTLGGMISGEIFHKEVIKRGLNRAKVSRVFDYLAHYQAIHLFKELELKGDFFVFSNACASGTDAIGHAFNSIRHGDYDVAICGGYDTMSEFSFAGFNSLMAITPTLCMPFDKKREGLVLGEGAGVLILEELEHAHKRNARILGEIAGYGASSDACHMTSPEPSGKGAAIAIKRALKDAGHPEIDYINAHGTGTKYNDIMETNAVVIAFESKAKEIPVSSIKPMIGHLLGGAGAVEAIVSLLSILYKTLIPNINYTTPDPECALNIVRESMGCNIKTVLSNSFGFGGSNAAIIIREYVWRN</sequence>
<keyword evidence="8" id="KW-1133">Transmembrane helix</keyword>
<keyword evidence="9" id="KW-0472">Membrane</keyword>
<dbReference type="Gene3D" id="3.40.47.10">
    <property type="match status" value="1"/>
</dbReference>
<keyword evidence="4" id="KW-1003">Cell membrane</keyword>
<comment type="similarity">
    <text evidence="2 13">Belongs to the thiolase-like superfamily. Beta-ketoacyl-ACP synthases family.</text>
</comment>
<dbReference type="GO" id="GO:0004315">
    <property type="term" value="F:3-oxoacyl-[acyl-carrier-protein] synthase activity"/>
    <property type="evidence" value="ECO:0007669"/>
    <property type="project" value="InterPro"/>
</dbReference>
<gene>
    <name evidence="15" type="ORF">BROFUL_02289</name>
</gene>
<evidence type="ECO:0000256" key="7">
    <source>
        <dbReference type="ARBA" id="ARBA00022692"/>
    </source>
</evidence>
<keyword evidence="16" id="KW-1185">Reference proteome</keyword>
<dbReference type="GO" id="GO:0006633">
    <property type="term" value="P:fatty acid biosynthetic process"/>
    <property type="evidence" value="ECO:0007669"/>
    <property type="project" value="InterPro"/>
</dbReference>
<dbReference type="InterPro" id="IPR014031">
    <property type="entry name" value="Ketoacyl_synth_C"/>
</dbReference>
<dbReference type="Proteomes" id="UP000034954">
    <property type="component" value="Unassembled WGS sequence"/>
</dbReference>
<evidence type="ECO:0000256" key="11">
    <source>
        <dbReference type="ARBA" id="ARBA00039445"/>
    </source>
</evidence>
<comment type="caution">
    <text evidence="15">The sequence shown here is derived from an EMBL/GenBank/DDBJ whole genome shotgun (WGS) entry which is preliminary data.</text>
</comment>
<keyword evidence="3" id="KW-0536">Nodulation</keyword>
<dbReference type="InterPro" id="IPR000794">
    <property type="entry name" value="Beta-ketoacyl_synthase"/>
</dbReference>
<keyword evidence="6 13" id="KW-0808">Transferase</keyword>
<evidence type="ECO:0000313" key="16">
    <source>
        <dbReference type="Proteomes" id="UP000034954"/>
    </source>
</evidence>
<keyword evidence="7" id="KW-0812">Transmembrane</keyword>
<dbReference type="PANTHER" id="PTHR11712:SF352">
    <property type="entry name" value="3-OXOACYL-[ACYL-CARRIER-PROTEIN] SYNTHASE"/>
    <property type="match status" value="1"/>
</dbReference>
<dbReference type="SMART" id="SM00825">
    <property type="entry name" value="PKS_KS"/>
    <property type="match status" value="1"/>
</dbReference>
<protein>
    <recommendedName>
        <fullName evidence="11">Nodulation protein E</fullName>
    </recommendedName>
    <alternativeName>
        <fullName evidence="12">Host-specificity of nodulation protein B</fullName>
    </alternativeName>
</protein>
<dbReference type="EMBL" id="LAQJ01000225">
    <property type="protein sequence ID" value="KKO18995.1"/>
    <property type="molecule type" value="Genomic_DNA"/>
</dbReference>
<keyword evidence="5" id="KW-0997">Cell inner membrane</keyword>
<evidence type="ECO:0000256" key="9">
    <source>
        <dbReference type="ARBA" id="ARBA00023136"/>
    </source>
</evidence>
<dbReference type="InterPro" id="IPR020841">
    <property type="entry name" value="PKS_Beta-ketoAc_synthase_dom"/>
</dbReference>
<dbReference type="PATRIC" id="fig|380242.3.peg.2852"/>
<evidence type="ECO:0000313" key="15">
    <source>
        <dbReference type="EMBL" id="KKO18995.1"/>
    </source>
</evidence>
<organism evidence="15 16">
    <name type="scientific">Candidatus Brocadia fulgida</name>
    <dbReference type="NCBI Taxonomy" id="380242"/>
    <lineage>
        <taxon>Bacteria</taxon>
        <taxon>Pseudomonadati</taxon>
        <taxon>Planctomycetota</taxon>
        <taxon>Candidatus Brocadiia</taxon>
        <taxon>Candidatus Brocadiales</taxon>
        <taxon>Candidatus Brocadiaceae</taxon>
        <taxon>Candidatus Brocadia</taxon>
    </lineage>
</organism>
<dbReference type="PROSITE" id="PS52004">
    <property type="entry name" value="KS3_2"/>
    <property type="match status" value="1"/>
</dbReference>
<dbReference type="InterPro" id="IPR016039">
    <property type="entry name" value="Thiolase-like"/>
</dbReference>
<feature type="domain" description="Ketosynthase family 3 (KS3)" evidence="14">
    <location>
        <begin position="2"/>
        <end position="398"/>
    </location>
</feature>
<evidence type="ECO:0000256" key="8">
    <source>
        <dbReference type="ARBA" id="ARBA00022989"/>
    </source>
</evidence>
<evidence type="ECO:0000256" key="4">
    <source>
        <dbReference type="ARBA" id="ARBA00022475"/>
    </source>
</evidence>
<evidence type="ECO:0000259" key="14">
    <source>
        <dbReference type="PROSITE" id="PS52004"/>
    </source>
</evidence>
<evidence type="ECO:0000256" key="1">
    <source>
        <dbReference type="ARBA" id="ARBA00004533"/>
    </source>
</evidence>
<proteinExistence type="inferred from homology"/>
<evidence type="ECO:0000256" key="3">
    <source>
        <dbReference type="ARBA" id="ARBA00022458"/>
    </source>
</evidence>
<evidence type="ECO:0000256" key="5">
    <source>
        <dbReference type="ARBA" id="ARBA00022519"/>
    </source>
</evidence>
<evidence type="ECO:0000256" key="2">
    <source>
        <dbReference type="ARBA" id="ARBA00008467"/>
    </source>
</evidence>
<dbReference type="PROSITE" id="PS00606">
    <property type="entry name" value="KS3_1"/>
    <property type="match status" value="1"/>
</dbReference>
<evidence type="ECO:0000256" key="10">
    <source>
        <dbReference type="ARBA" id="ARBA00037576"/>
    </source>
</evidence>
<dbReference type="AlphaFoldDB" id="A0A0M2UTQ8"/>
<dbReference type="CDD" id="cd00834">
    <property type="entry name" value="KAS_I_II"/>
    <property type="match status" value="1"/>
</dbReference>
<name>A0A0M2UTQ8_9BACT</name>
<comment type="subcellular location">
    <subcellularLocation>
        <location evidence="1">Cell inner membrane</location>
    </subcellularLocation>
</comment>
<comment type="function">
    <text evidence="10">Proposed to synthesize NOD factor fatty acyl chain. Involved in the synthesis of a highly unsaturated fatty acid moiety, which forms part of a lipo-oligosaccharide that is responsible for host specificity.</text>
</comment>
<evidence type="ECO:0000256" key="12">
    <source>
        <dbReference type="ARBA" id="ARBA00041756"/>
    </source>
</evidence>